<dbReference type="PANTHER" id="PTHR30086:SF20">
    <property type="entry name" value="ARGININE EXPORTER PROTEIN ARGO-RELATED"/>
    <property type="match status" value="1"/>
</dbReference>
<feature type="transmembrane region" description="Helical" evidence="6">
    <location>
        <begin position="41"/>
        <end position="65"/>
    </location>
</feature>
<dbReference type="Pfam" id="PF01810">
    <property type="entry name" value="LysE"/>
    <property type="match status" value="1"/>
</dbReference>
<evidence type="ECO:0000313" key="7">
    <source>
        <dbReference type="EMBL" id="MDQ1852082.1"/>
    </source>
</evidence>
<feature type="transmembrane region" description="Helical" evidence="6">
    <location>
        <begin position="71"/>
        <end position="93"/>
    </location>
</feature>
<feature type="transmembrane region" description="Helical" evidence="6">
    <location>
        <begin position="187"/>
        <end position="205"/>
    </location>
</feature>
<name>A0ABU0V565_9BACI</name>
<dbReference type="Proteomes" id="UP001177898">
    <property type="component" value="Unassembled WGS sequence"/>
</dbReference>
<evidence type="ECO:0000256" key="2">
    <source>
        <dbReference type="ARBA" id="ARBA00022475"/>
    </source>
</evidence>
<dbReference type="InterPro" id="IPR001123">
    <property type="entry name" value="LeuE-type"/>
</dbReference>
<evidence type="ECO:0000256" key="1">
    <source>
        <dbReference type="ARBA" id="ARBA00004651"/>
    </source>
</evidence>
<dbReference type="EMBL" id="JAVCYS010000003">
    <property type="protein sequence ID" value="MDQ1852082.1"/>
    <property type="molecule type" value="Genomic_DNA"/>
</dbReference>
<gene>
    <name evidence="7" type="ORF">RAQ16_06790</name>
</gene>
<comment type="subcellular location">
    <subcellularLocation>
        <location evidence="1">Cell membrane</location>
        <topology evidence="1">Multi-pass membrane protein</topology>
    </subcellularLocation>
</comment>
<accession>A0ABU0V565</accession>
<keyword evidence="8" id="KW-1185">Reference proteome</keyword>
<keyword evidence="2" id="KW-1003">Cell membrane</keyword>
<dbReference type="RefSeq" id="WP_227099493.1">
    <property type="nucleotide sequence ID" value="NZ_JAJCUA010000003.1"/>
</dbReference>
<evidence type="ECO:0000256" key="5">
    <source>
        <dbReference type="ARBA" id="ARBA00023136"/>
    </source>
</evidence>
<feature type="transmembrane region" description="Helical" evidence="6">
    <location>
        <begin position="145"/>
        <end position="166"/>
    </location>
</feature>
<reference evidence="7" key="1">
    <citation type="submission" date="2023-08" db="EMBL/GenBank/DDBJ databases">
        <title>Functional annotation and safety assessment of Bacillus stercoris.</title>
        <authorList>
            <person name="Pandit N.T."/>
            <person name="Ahir S.V."/>
            <person name="Chauhan D.A."/>
            <person name="Bose A."/>
            <person name="Dunlap C."/>
            <person name="Doshi J.A."/>
        </authorList>
    </citation>
    <scope>NUCLEOTIDE SEQUENCE</scope>
    <source>
        <strain evidence="7">ZBMF30</strain>
    </source>
</reference>
<evidence type="ECO:0000256" key="3">
    <source>
        <dbReference type="ARBA" id="ARBA00022692"/>
    </source>
</evidence>
<evidence type="ECO:0000256" key="6">
    <source>
        <dbReference type="SAM" id="Phobius"/>
    </source>
</evidence>
<keyword evidence="3 6" id="KW-0812">Transmembrane</keyword>
<keyword evidence="4 6" id="KW-1133">Transmembrane helix</keyword>
<evidence type="ECO:0000313" key="8">
    <source>
        <dbReference type="Proteomes" id="UP001177898"/>
    </source>
</evidence>
<organism evidence="7 8">
    <name type="scientific">Bacillus stercoris</name>
    <dbReference type="NCBI Taxonomy" id="2054641"/>
    <lineage>
        <taxon>Bacteria</taxon>
        <taxon>Bacillati</taxon>
        <taxon>Bacillota</taxon>
        <taxon>Bacilli</taxon>
        <taxon>Bacillales</taxon>
        <taxon>Bacillaceae</taxon>
        <taxon>Bacillus</taxon>
    </lineage>
</organism>
<protein>
    <submittedName>
        <fullName evidence="7">LysE family translocator</fullName>
    </submittedName>
</protein>
<proteinExistence type="predicted"/>
<keyword evidence="5 6" id="KW-0472">Membrane</keyword>
<dbReference type="PIRSF" id="PIRSF006324">
    <property type="entry name" value="LeuE"/>
    <property type="match status" value="1"/>
</dbReference>
<dbReference type="PANTHER" id="PTHR30086">
    <property type="entry name" value="ARGININE EXPORTER PROTEIN ARGO"/>
    <property type="match status" value="1"/>
</dbReference>
<comment type="caution">
    <text evidence="7">The sequence shown here is derived from an EMBL/GenBank/DDBJ whole genome shotgun (WGS) entry which is preliminary data.</text>
</comment>
<evidence type="ECO:0000256" key="4">
    <source>
        <dbReference type="ARBA" id="ARBA00022989"/>
    </source>
</evidence>
<sequence>MFGIHDLFLFVLSSFVFIAAPGIDAVFVLSRSISNGRASGFAASAGIASGAFVHTILATVGLSIILAKSVVLFTAIKIVGGLYLIYIGMKALLKKSDGITLKDTANETLKKHYIQGVITNIANPKNILFYLSFLPQFASTSGSTVSLSFLILGSIFAVIALLWYILVTYFSTMATKTLKDNKRFNHILNKVSGTVFIALGCKLMVSHK</sequence>
<feature type="transmembrane region" description="Helical" evidence="6">
    <location>
        <begin position="6"/>
        <end position="29"/>
    </location>
</feature>